<evidence type="ECO:0000256" key="5">
    <source>
        <dbReference type="ARBA" id="ARBA00048542"/>
    </source>
</evidence>
<dbReference type="EMBL" id="CP089291">
    <property type="protein sequence ID" value="UOF92000.1"/>
    <property type="molecule type" value="Genomic_DNA"/>
</dbReference>
<dbReference type="SUPFAM" id="SSF52218">
    <property type="entry name" value="Flavoproteins"/>
    <property type="match status" value="1"/>
</dbReference>
<proteinExistence type="inferred from homology"/>
<feature type="binding site" evidence="6">
    <location>
        <begin position="17"/>
        <end position="19"/>
    </location>
    <ligand>
        <name>FMN</name>
        <dbReference type="ChEBI" id="CHEBI:58210"/>
    </ligand>
</feature>
<dbReference type="RefSeq" id="WP_347438682.1">
    <property type="nucleotide sequence ID" value="NZ_CP089291.1"/>
</dbReference>
<protein>
    <recommendedName>
        <fullName evidence="6">FMN dependent NADH:quinone oxidoreductase</fullName>
        <ecNumber evidence="6">1.6.5.-</ecNumber>
    </recommendedName>
    <alternativeName>
        <fullName evidence="6">Azo-dye reductase</fullName>
    </alternativeName>
    <alternativeName>
        <fullName evidence="6">FMN-dependent NADH-azo compound oxidoreductase</fullName>
    </alternativeName>
    <alternativeName>
        <fullName evidence="6">FMN-dependent NADH-azoreductase</fullName>
        <ecNumber evidence="6">1.7.1.17</ecNumber>
    </alternativeName>
</protein>
<evidence type="ECO:0000256" key="3">
    <source>
        <dbReference type="ARBA" id="ARBA00023002"/>
    </source>
</evidence>
<evidence type="ECO:0000313" key="9">
    <source>
        <dbReference type="Proteomes" id="UP000830167"/>
    </source>
</evidence>
<dbReference type="InterPro" id="IPR029039">
    <property type="entry name" value="Flavoprotein-like_sf"/>
</dbReference>
<comment type="subunit">
    <text evidence="6">Homodimer.</text>
</comment>
<feature type="domain" description="Flavodoxin-like fold" evidence="7">
    <location>
        <begin position="3"/>
        <end position="206"/>
    </location>
</feature>
<evidence type="ECO:0000256" key="1">
    <source>
        <dbReference type="ARBA" id="ARBA00022630"/>
    </source>
</evidence>
<dbReference type="InterPro" id="IPR050104">
    <property type="entry name" value="FMN-dep_NADH:Q_OxRdtase_AzoR1"/>
</dbReference>
<evidence type="ECO:0000256" key="2">
    <source>
        <dbReference type="ARBA" id="ARBA00022643"/>
    </source>
</evidence>
<dbReference type="InterPro" id="IPR023048">
    <property type="entry name" value="NADH:quinone_OxRdtase_FMN_depd"/>
</dbReference>
<keyword evidence="9" id="KW-1185">Reference proteome</keyword>
<keyword evidence="4 6" id="KW-0520">NAD</keyword>
<dbReference type="InterPro" id="IPR003680">
    <property type="entry name" value="Flavodoxin_fold"/>
</dbReference>
<organism evidence="8 9">
    <name type="scientific">Fodinisporobacter ferrooxydans</name>
    <dbReference type="NCBI Taxonomy" id="2901836"/>
    <lineage>
        <taxon>Bacteria</taxon>
        <taxon>Bacillati</taxon>
        <taxon>Bacillota</taxon>
        <taxon>Bacilli</taxon>
        <taxon>Bacillales</taxon>
        <taxon>Alicyclobacillaceae</taxon>
        <taxon>Fodinisporobacter</taxon>
    </lineage>
</organism>
<accession>A0ABY4CNH9</accession>
<keyword evidence="1 6" id="KW-0285">Flavoprotein</keyword>
<evidence type="ECO:0000313" key="8">
    <source>
        <dbReference type="EMBL" id="UOF92000.1"/>
    </source>
</evidence>
<dbReference type="Pfam" id="PF02525">
    <property type="entry name" value="Flavodoxin_2"/>
    <property type="match status" value="1"/>
</dbReference>
<comment type="similarity">
    <text evidence="6">Belongs to the azoreductase type 1 family.</text>
</comment>
<dbReference type="PANTHER" id="PTHR43741:SF7">
    <property type="entry name" value="FMN-DEPENDENT NADH:QUINONE OXIDOREDUCTASE"/>
    <property type="match status" value="1"/>
</dbReference>
<dbReference type="PANTHER" id="PTHR43741">
    <property type="entry name" value="FMN-DEPENDENT NADH-AZOREDUCTASE 1"/>
    <property type="match status" value="1"/>
</dbReference>
<keyword evidence="2 6" id="KW-0288">FMN</keyword>
<sequence>MAKVLYITANPKTENESYSLSVGKAFLDAYRQENPKDEIIKLDVYNTKIPYIDTDVFSGWGKLQKGTAFEQLSADEKEKVSALNTLVDQFVAADKYIFVTPMWNFSIPPLMKAYIDAICIAGKTFKYTAEGPIGLLPKKKAVHIQARGGMYSEGPAKEMEMGDRYIRTIMGFFGITDMESIIVEGMAAMPNEAENIRAKAIERAKKAAKNFAKELVTV</sequence>
<gene>
    <name evidence="6" type="primary">azoR</name>
    <name evidence="8" type="ORF">LSG31_07125</name>
</gene>
<comment type="function">
    <text evidence="6">Quinone reductase that provides resistance to thiol-specific stress caused by electrophilic quinones.</text>
</comment>
<comment type="catalytic activity">
    <reaction evidence="6">
        <text>2 a quinone + NADH + H(+) = 2 a 1,4-benzosemiquinone + NAD(+)</text>
        <dbReference type="Rhea" id="RHEA:65952"/>
        <dbReference type="ChEBI" id="CHEBI:15378"/>
        <dbReference type="ChEBI" id="CHEBI:57540"/>
        <dbReference type="ChEBI" id="CHEBI:57945"/>
        <dbReference type="ChEBI" id="CHEBI:132124"/>
        <dbReference type="ChEBI" id="CHEBI:134225"/>
    </reaction>
</comment>
<dbReference type="Gene3D" id="3.40.50.360">
    <property type="match status" value="1"/>
</dbReference>
<name>A0ABY4CNH9_9BACL</name>
<dbReference type="Proteomes" id="UP000830167">
    <property type="component" value="Chromosome"/>
</dbReference>
<comment type="catalytic activity">
    <reaction evidence="5">
        <text>N,N-dimethyl-1,4-phenylenediamine + anthranilate + 2 NAD(+) = 2-(4-dimethylaminophenyl)diazenylbenzoate + 2 NADH + 2 H(+)</text>
        <dbReference type="Rhea" id="RHEA:55872"/>
        <dbReference type="ChEBI" id="CHEBI:15378"/>
        <dbReference type="ChEBI" id="CHEBI:15783"/>
        <dbReference type="ChEBI" id="CHEBI:16567"/>
        <dbReference type="ChEBI" id="CHEBI:57540"/>
        <dbReference type="ChEBI" id="CHEBI:57945"/>
        <dbReference type="ChEBI" id="CHEBI:71579"/>
        <dbReference type="EC" id="1.7.1.17"/>
    </reaction>
    <physiologicalReaction direction="right-to-left" evidence="5">
        <dbReference type="Rhea" id="RHEA:55874"/>
    </physiologicalReaction>
</comment>
<comment type="function">
    <text evidence="6">Also exhibits azoreductase activity. Catalyzes the reductive cleavage of the azo bond in aromatic azo compounds to the corresponding amines.</text>
</comment>
<dbReference type="EC" id="1.7.1.17" evidence="6"/>
<reference evidence="8" key="1">
    <citation type="submission" date="2021-12" db="EMBL/GenBank/DDBJ databases">
        <title>Alicyclobacillaceae gen. nov., sp. nov., isolated from chalcocite enrichment system.</title>
        <authorList>
            <person name="Jiang Z."/>
        </authorList>
    </citation>
    <scope>NUCLEOTIDE SEQUENCE</scope>
    <source>
        <strain evidence="8">MYW30-H2</strain>
    </source>
</reference>
<evidence type="ECO:0000256" key="6">
    <source>
        <dbReference type="HAMAP-Rule" id="MF_01216"/>
    </source>
</evidence>
<comment type="cofactor">
    <cofactor evidence="6">
        <name>FMN</name>
        <dbReference type="ChEBI" id="CHEBI:58210"/>
    </cofactor>
    <text evidence="6">Binds 1 FMN per subunit.</text>
</comment>
<comment type="caution">
    <text evidence="6">Lacks conserved residue(s) required for the propagation of feature annotation.</text>
</comment>
<keyword evidence="3 6" id="KW-0560">Oxidoreductase</keyword>
<dbReference type="HAMAP" id="MF_01216">
    <property type="entry name" value="Azoreductase_type1"/>
    <property type="match status" value="1"/>
</dbReference>
<evidence type="ECO:0000259" key="7">
    <source>
        <dbReference type="Pfam" id="PF02525"/>
    </source>
</evidence>
<dbReference type="NCBIfam" id="NF010075">
    <property type="entry name" value="PRK13556.1"/>
    <property type="match status" value="1"/>
</dbReference>
<feature type="binding site" evidence="6">
    <location>
        <begin position="102"/>
        <end position="105"/>
    </location>
    <ligand>
        <name>FMN</name>
        <dbReference type="ChEBI" id="CHEBI:58210"/>
    </ligand>
</feature>
<dbReference type="EC" id="1.6.5.-" evidence="6"/>
<evidence type="ECO:0000256" key="4">
    <source>
        <dbReference type="ARBA" id="ARBA00023027"/>
    </source>
</evidence>